<dbReference type="Proteomes" id="UP001458880">
    <property type="component" value="Unassembled WGS sequence"/>
</dbReference>
<sequence length="112" mass="12701">MPGDWSIPSHPKTQTQELSAFRPTEIRREEVARYAMIGEELTTTSEIAIKYHEVQITCSIPTLLRQAQQVGGILVELKVRFQYVEDCAEAGMKPMTALNLWNMIGGEAFRMD</sequence>
<comment type="caution">
    <text evidence="2">The sequence shown here is derived from an EMBL/GenBank/DDBJ whole genome shotgun (WGS) entry which is preliminary data.</text>
</comment>
<name>A0AAW1K118_POPJA</name>
<evidence type="ECO:0000313" key="3">
    <source>
        <dbReference type="Proteomes" id="UP001458880"/>
    </source>
</evidence>
<dbReference type="EMBL" id="JASPKY010000279">
    <property type="protein sequence ID" value="KAK9711481.1"/>
    <property type="molecule type" value="Genomic_DNA"/>
</dbReference>
<proteinExistence type="predicted"/>
<evidence type="ECO:0000256" key="1">
    <source>
        <dbReference type="SAM" id="MobiDB-lite"/>
    </source>
</evidence>
<feature type="region of interest" description="Disordered" evidence="1">
    <location>
        <begin position="1"/>
        <end position="20"/>
    </location>
</feature>
<reference evidence="2 3" key="1">
    <citation type="journal article" date="2024" name="BMC Genomics">
        <title>De novo assembly and annotation of Popillia japonica's genome with initial clues to its potential as an invasive pest.</title>
        <authorList>
            <person name="Cucini C."/>
            <person name="Boschi S."/>
            <person name="Funari R."/>
            <person name="Cardaioli E."/>
            <person name="Iannotti N."/>
            <person name="Marturano G."/>
            <person name="Paoli F."/>
            <person name="Bruttini M."/>
            <person name="Carapelli A."/>
            <person name="Frati F."/>
            <person name="Nardi F."/>
        </authorList>
    </citation>
    <scope>NUCLEOTIDE SEQUENCE [LARGE SCALE GENOMIC DNA]</scope>
    <source>
        <strain evidence="2">DMR45628</strain>
    </source>
</reference>
<protein>
    <submittedName>
        <fullName evidence="2">Uncharacterized protein</fullName>
    </submittedName>
</protein>
<dbReference type="AlphaFoldDB" id="A0AAW1K118"/>
<evidence type="ECO:0000313" key="2">
    <source>
        <dbReference type="EMBL" id="KAK9711481.1"/>
    </source>
</evidence>
<gene>
    <name evidence="2" type="ORF">QE152_g25445</name>
</gene>
<accession>A0AAW1K118</accession>
<keyword evidence="3" id="KW-1185">Reference proteome</keyword>
<organism evidence="2 3">
    <name type="scientific">Popillia japonica</name>
    <name type="common">Japanese beetle</name>
    <dbReference type="NCBI Taxonomy" id="7064"/>
    <lineage>
        <taxon>Eukaryota</taxon>
        <taxon>Metazoa</taxon>
        <taxon>Ecdysozoa</taxon>
        <taxon>Arthropoda</taxon>
        <taxon>Hexapoda</taxon>
        <taxon>Insecta</taxon>
        <taxon>Pterygota</taxon>
        <taxon>Neoptera</taxon>
        <taxon>Endopterygota</taxon>
        <taxon>Coleoptera</taxon>
        <taxon>Polyphaga</taxon>
        <taxon>Scarabaeiformia</taxon>
        <taxon>Scarabaeidae</taxon>
        <taxon>Rutelinae</taxon>
        <taxon>Popillia</taxon>
    </lineage>
</organism>